<name>A0A7T3EU13_NEICI</name>
<reference evidence="1 2" key="1">
    <citation type="submission" date="2020-12" db="EMBL/GenBank/DDBJ databases">
        <title>FDA dAtabase for Regulatory Grade micrObial Sequences (FDA-ARGOS): Supporting development and validation of Infectious Disease Dx tests.</title>
        <authorList>
            <person name="Sproer C."/>
            <person name="Gronow S."/>
            <person name="Severitt S."/>
            <person name="Schroder I."/>
            <person name="Tallon L."/>
            <person name="Sadzewicz L."/>
            <person name="Zhao X."/>
            <person name="Boylan J."/>
            <person name="Ott S."/>
            <person name="Bowen H."/>
            <person name="Vavikolanu K."/>
            <person name="Mehta A."/>
            <person name="Aluvathingal J."/>
            <person name="Nadendla S."/>
            <person name="Lowell S."/>
            <person name="Myers T."/>
            <person name="Yan Y."/>
            <person name="Sichtig H."/>
        </authorList>
    </citation>
    <scope>NUCLEOTIDE SEQUENCE [LARGE SCALE GENOMIC DNA]</scope>
    <source>
        <strain evidence="1 2">FDAARGOS_871</strain>
    </source>
</reference>
<organism evidence="1 2">
    <name type="scientific">Neisseria cinerea</name>
    <dbReference type="NCBI Taxonomy" id="483"/>
    <lineage>
        <taxon>Bacteria</taxon>
        <taxon>Pseudomonadati</taxon>
        <taxon>Pseudomonadota</taxon>
        <taxon>Betaproteobacteria</taxon>
        <taxon>Neisseriales</taxon>
        <taxon>Neisseriaceae</taxon>
        <taxon>Neisseria</taxon>
    </lineage>
</organism>
<protein>
    <submittedName>
        <fullName evidence="1">Uncharacterized protein</fullName>
    </submittedName>
</protein>
<accession>A0A7T3EU13</accession>
<evidence type="ECO:0000313" key="2">
    <source>
        <dbReference type="Proteomes" id="UP000594865"/>
    </source>
</evidence>
<dbReference type="RefSeq" id="WP_111727215.1">
    <property type="nucleotide sequence ID" value="NZ_CAUJPM010000006.1"/>
</dbReference>
<dbReference type="Proteomes" id="UP000594865">
    <property type="component" value="Chromosome"/>
</dbReference>
<gene>
    <name evidence="1" type="ORF">I6G28_03310</name>
</gene>
<dbReference type="AlphaFoldDB" id="A0A7T3EU13"/>
<sequence>MQRDFSQAAPSNQTQNIQAVYTQAQSYCAIVHEPTAYHYDADAYSCTARRLGIYPTRAAAVSACLSFIAAIAGDDFKAWASYQVVPAV</sequence>
<dbReference type="EMBL" id="CP065726">
    <property type="protein sequence ID" value="QPT38578.1"/>
    <property type="molecule type" value="Genomic_DNA"/>
</dbReference>
<evidence type="ECO:0000313" key="1">
    <source>
        <dbReference type="EMBL" id="QPT38578.1"/>
    </source>
</evidence>
<dbReference type="GeneID" id="84021397"/>
<keyword evidence="2" id="KW-1185">Reference proteome</keyword>
<proteinExistence type="predicted"/>